<reference evidence="1 2" key="1">
    <citation type="submission" date="2018-06" db="EMBL/GenBank/DDBJ databases">
        <title>ACT-28, a chromosomally-encoded AmpC with carbapenemase activity from Enterobacter kobei.</title>
        <authorList>
            <person name="Jousset A.B."/>
            <person name="Oueslati S."/>
            <person name="Bernabeu S."/>
            <person name="Takissian J."/>
            <person name="Creton E."/>
            <person name="Vogel A."/>
            <person name="Cotellon G."/>
            <person name="Bonnin R.A."/>
            <person name="Dortet L."/>
            <person name="Naas T."/>
        </authorList>
    </citation>
    <scope>NUCLEOTIDE SEQUENCE [LARGE SCALE GENOMIC DNA]</scope>
    <source>
        <strain evidence="1 2">149H6</strain>
    </source>
</reference>
<accession>A0ABX9EUK7</accession>
<name>A0ABX9EUK7_9ENTR</name>
<evidence type="ECO:0000313" key="1">
    <source>
        <dbReference type="EMBL" id="RAY18530.1"/>
    </source>
</evidence>
<sequence>MHSKTLAIEFIEQLKDISVDDDVEFNFFELGGSGYLENPTTDLMALFMGAQKMVPPWLLKALLC</sequence>
<keyword evidence="2" id="KW-1185">Reference proteome</keyword>
<gene>
    <name evidence="1" type="ORF">DP181_24590</name>
</gene>
<protein>
    <submittedName>
        <fullName evidence="1">PD-(D/E)XK nuclease superfamily protein</fullName>
    </submittedName>
</protein>
<feature type="non-terminal residue" evidence="1">
    <location>
        <position position="64"/>
    </location>
</feature>
<comment type="caution">
    <text evidence="1">The sequence shown here is derived from an EMBL/GenBank/DDBJ whole genome shotgun (WGS) entry which is preliminary data.</text>
</comment>
<dbReference type="Proteomes" id="UP000250603">
    <property type="component" value="Unassembled WGS sequence"/>
</dbReference>
<dbReference type="EMBL" id="QMCK01000146">
    <property type="protein sequence ID" value="RAY18530.1"/>
    <property type="molecule type" value="Genomic_DNA"/>
</dbReference>
<organism evidence="1 2">
    <name type="scientific">Enterobacter kobei</name>
    <dbReference type="NCBI Taxonomy" id="208224"/>
    <lineage>
        <taxon>Bacteria</taxon>
        <taxon>Pseudomonadati</taxon>
        <taxon>Pseudomonadota</taxon>
        <taxon>Gammaproteobacteria</taxon>
        <taxon>Enterobacterales</taxon>
        <taxon>Enterobacteriaceae</taxon>
        <taxon>Enterobacter</taxon>
        <taxon>Enterobacter cloacae complex</taxon>
    </lineage>
</organism>
<evidence type="ECO:0000313" key="2">
    <source>
        <dbReference type="Proteomes" id="UP000250603"/>
    </source>
</evidence>
<proteinExistence type="predicted"/>